<evidence type="ECO:0000313" key="3">
    <source>
        <dbReference type="Proteomes" id="UP000266118"/>
    </source>
</evidence>
<dbReference type="Proteomes" id="UP000266118">
    <property type="component" value="Chromosome"/>
</dbReference>
<dbReference type="RefSeq" id="WP_119989558.1">
    <property type="nucleotide sequence ID" value="NZ_CP032489.1"/>
</dbReference>
<evidence type="ECO:0000313" key="2">
    <source>
        <dbReference type="EMBL" id="AYD48629.1"/>
    </source>
</evidence>
<name>A0A386HSI7_9BACT</name>
<accession>A0A386HSI7</accession>
<gene>
    <name evidence="2" type="ORF">D6B99_14065</name>
</gene>
<sequence>MTRSIHFKLKDPFISVCFFAVLLSFSNAVKGTIYSSFKDSFSFEEEFYSPIFSTEKLITCYPNPAVSHISFKFDNNVQNTSKLSIYSFTGKKMNEFNITNNLIMITLENYFRGLYVYLLKDTAGNILESGKFQVKN</sequence>
<feature type="domain" description="Secretion system C-terminal sorting" evidence="1">
    <location>
        <begin position="61"/>
        <end position="125"/>
    </location>
</feature>
<dbReference type="InterPro" id="IPR026444">
    <property type="entry name" value="Secre_tail"/>
</dbReference>
<organism evidence="2 3">
    <name type="scientific">Arachidicoccus soli</name>
    <dbReference type="NCBI Taxonomy" id="2341117"/>
    <lineage>
        <taxon>Bacteria</taxon>
        <taxon>Pseudomonadati</taxon>
        <taxon>Bacteroidota</taxon>
        <taxon>Chitinophagia</taxon>
        <taxon>Chitinophagales</taxon>
        <taxon>Chitinophagaceae</taxon>
        <taxon>Arachidicoccus</taxon>
    </lineage>
</organism>
<protein>
    <submittedName>
        <fullName evidence="2">T9SS C-terminal target domain-containing protein</fullName>
    </submittedName>
</protein>
<dbReference type="KEGG" id="ark:D6B99_14065"/>
<dbReference type="Pfam" id="PF18962">
    <property type="entry name" value="Por_Secre_tail"/>
    <property type="match status" value="1"/>
</dbReference>
<evidence type="ECO:0000259" key="1">
    <source>
        <dbReference type="Pfam" id="PF18962"/>
    </source>
</evidence>
<reference evidence="2 3" key="1">
    <citation type="submission" date="2018-09" db="EMBL/GenBank/DDBJ databases">
        <title>Arachidicoccus sp. nov., a bacterium isolated from soil.</title>
        <authorList>
            <person name="Weon H.-Y."/>
            <person name="Kwon S.-W."/>
            <person name="Lee S.A."/>
        </authorList>
    </citation>
    <scope>NUCLEOTIDE SEQUENCE [LARGE SCALE GENOMIC DNA]</scope>
    <source>
        <strain evidence="2 3">KIS59-12</strain>
    </source>
</reference>
<dbReference type="OrthoDB" id="667194at2"/>
<dbReference type="EMBL" id="CP032489">
    <property type="protein sequence ID" value="AYD48629.1"/>
    <property type="molecule type" value="Genomic_DNA"/>
</dbReference>
<proteinExistence type="predicted"/>
<dbReference type="NCBIfam" id="TIGR04183">
    <property type="entry name" value="Por_Secre_tail"/>
    <property type="match status" value="1"/>
</dbReference>
<keyword evidence="3" id="KW-1185">Reference proteome</keyword>
<dbReference type="AlphaFoldDB" id="A0A386HSI7"/>